<feature type="transmembrane region" description="Helical" evidence="1">
    <location>
        <begin position="48"/>
        <end position="70"/>
    </location>
</feature>
<keyword evidence="1" id="KW-0812">Transmembrane</keyword>
<dbReference type="RefSeq" id="WP_179779911.1">
    <property type="nucleotide sequence ID" value="NZ_JACCHK010000001.1"/>
</dbReference>
<evidence type="ECO:0000313" key="3">
    <source>
        <dbReference type="Proteomes" id="UP000523545"/>
    </source>
</evidence>
<dbReference type="EMBL" id="JACCHK010000001">
    <property type="protein sequence ID" value="NYH42015.1"/>
    <property type="molecule type" value="Genomic_DNA"/>
</dbReference>
<organism evidence="2 3">
    <name type="scientific">Micromonospora jinlongensis</name>
    <dbReference type="NCBI Taxonomy" id="1287877"/>
    <lineage>
        <taxon>Bacteria</taxon>
        <taxon>Bacillati</taxon>
        <taxon>Actinomycetota</taxon>
        <taxon>Actinomycetes</taxon>
        <taxon>Micromonosporales</taxon>
        <taxon>Micromonosporaceae</taxon>
        <taxon>Micromonospora</taxon>
    </lineage>
</organism>
<keyword evidence="1" id="KW-0472">Membrane</keyword>
<sequence>MNLPNDTGDRDGREGVMERWIWLTAGSGLVTVVLLTVLAGWGEADATATSGIAAVGTITTAAFGVLALLVRRRGR</sequence>
<protein>
    <submittedName>
        <fullName evidence="2">Uncharacterized protein</fullName>
    </submittedName>
</protein>
<accession>A0A7Y9X105</accession>
<dbReference type="AlphaFoldDB" id="A0A7Y9X105"/>
<comment type="caution">
    <text evidence="2">The sequence shown here is derived from an EMBL/GenBank/DDBJ whole genome shotgun (WGS) entry which is preliminary data.</text>
</comment>
<name>A0A7Y9X105_9ACTN</name>
<evidence type="ECO:0000313" key="2">
    <source>
        <dbReference type="EMBL" id="NYH42015.1"/>
    </source>
</evidence>
<dbReference type="Proteomes" id="UP000523545">
    <property type="component" value="Unassembled WGS sequence"/>
</dbReference>
<feature type="transmembrane region" description="Helical" evidence="1">
    <location>
        <begin position="20"/>
        <end position="42"/>
    </location>
</feature>
<reference evidence="2 3" key="1">
    <citation type="submission" date="2020-07" db="EMBL/GenBank/DDBJ databases">
        <title>Sequencing the genomes of 1000 actinobacteria strains.</title>
        <authorList>
            <person name="Klenk H.-P."/>
        </authorList>
    </citation>
    <scope>NUCLEOTIDE SEQUENCE [LARGE SCALE GENOMIC DNA]</scope>
    <source>
        <strain evidence="2 3">DSM 45876</strain>
    </source>
</reference>
<keyword evidence="3" id="KW-1185">Reference proteome</keyword>
<evidence type="ECO:0000256" key="1">
    <source>
        <dbReference type="SAM" id="Phobius"/>
    </source>
</evidence>
<proteinExistence type="predicted"/>
<gene>
    <name evidence="2" type="ORF">HNR22_001742</name>
</gene>
<keyword evidence="1" id="KW-1133">Transmembrane helix</keyword>